<dbReference type="GO" id="GO:0016491">
    <property type="term" value="F:oxidoreductase activity"/>
    <property type="evidence" value="ECO:0007669"/>
    <property type="project" value="UniProtKB-KW"/>
</dbReference>
<name>A0A437LWG2_9SPHN</name>
<dbReference type="PANTHER" id="PTHR43943:SF17">
    <property type="entry name" value="3-PHENYLPROPIONATE-DIHYDRODIOL_CINNAMIC ACID-DIHYDRODIOL DEHYDROGENASE"/>
    <property type="match status" value="1"/>
</dbReference>
<dbReference type="InterPro" id="IPR036291">
    <property type="entry name" value="NAD(P)-bd_dom_sf"/>
</dbReference>
<dbReference type="InterPro" id="IPR020904">
    <property type="entry name" value="Sc_DH/Rdtase_CS"/>
</dbReference>
<dbReference type="FunFam" id="3.40.50.720:FF:000084">
    <property type="entry name" value="Short-chain dehydrogenase reductase"/>
    <property type="match status" value="1"/>
</dbReference>
<dbReference type="Pfam" id="PF13561">
    <property type="entry name" value="adh_short_C2"/>
    <property type="match status" value="1"/>
</dbReference>
<organism evidence="6 7">
    <name type="scientific">Sphingomonas crocodyli</name>
    <dbReference type="NCBI Taxonomy" id="1979270"/>
    <lineage>
        <taxon>Bacteria</taxon>
        <taxon>Pseudomonadati</taxon>
        <taxon>Pseudomonadota</taxon>
        <taxon>Alphaproteobacteria</taxon>
        <taxon>Sphingomonadales</taxon>
        <taxon>Sphingomonadaceae</taxon>
        <taxon>Sphingomonas</taxon>
    </lineage>
</organism>
<reference evidence="6 7" key="1">
    <citation type="submission" date="2019-01" db="EMBL/GenBank/DDBJ databases">
        <authorList>
            <person name="Chen W.-M."/>
        </authorList>
    </citation>
    <scope>NUCLEOTIDE SEQUENCE [LARGE SCALE GENOMIC DNA]</scope>
    <source>
        <strain evidence="6 7">CCP-7</strain>
    </source>
</reference>
<feature type="domain" description="Ketoreductase" evidence="5">
    <location>
        <begin position="8"/>
        <end position="188"/>
    </location>
</feature>
<evidence type="ECO:0000313" key="7">
    <source>
        <dbReference type="Proteomes" id="UP000282971"/>
    </source>
</evidence>
<dbReference type="Proteomes" id="UP000282971">
    <property type="component" value="Unassembled WGS sequence"/>
</dbReference>
<dbReference type="CDD" id="cd05233">
    <property type="entry name" value="SDR_c"/>
    <property type="match status" value="1"/>
</dbReference>
<dbReference type="Gene3D" id="3.40.50.720">
    <property type="entry name" value="NAD(P)-binding Rossmann-like Domain"/>
    <property type="match status" value="1"/>
</dbReference>
<sequence length="259" mass="26821">MGRTLEGKSALVTGGGGGFGKAVAKLLARDGAAVTLSGRKQETLEKARDWLLSEVPDAKLAIIAGDATREDDVKAAIAKAVEHGGGIDIVVPTVGGGTGYGPISKVSVEAFVGDYMVNVGSAFMMVKHGVPLMKPGSSFVFISSTAAAMPFVNLTSYCASKAGLDHFMRTAANELGPQGIRLNCVRPGLTHTDGMDAAFQRPGYTDSFLPLIPLGRTGVPNDIAEAVRFLAGPEAAWLTGQSFAVDGGNEMRMAPLPKV</sequence>
<dbReference type="InterPro" id="IPR057326">
    <property type="entry name" value="KR_dom"/>
</dbReference>
<dbReference type="RefSeq" id="WP_127745905.1">
    <property type="nucleotide sequence ID" value="NZ_SACN01000004.1"/>
</dbReference>
<evidence type="ECO:0000256" key="3">
    <source>
        <dbReference type="ARBA" id="ARBA00023002"/>
    </source>
</evidence>
<dbReference type="SMART" id="SM00822">
    <property type="entry name" value="PKS_KR"/>
    <property type="match status" value="1"/>
</dbReference>
<keyword evidence="7" id="KW-1185">Reference proteome</keyword>
<dbReference type="PRINTS" id="PR00081">
    <property type="entry name" value="GDHRDH"/>
</dbReference>
<evidence type="ECO:0000259" key="5">
    <source>
        <dbReference type="SMART" id="SM00822"/>
    </source>
</evidence>
<gene>
    <name evidence="6" type="ORF">EOD43_20385</name>
</gene>
<comment type="caution">
    <text evidence="6">The sequence shown here is derived from an EMBL/GenBank/DDBJ whole genome shotgun (WGS) entry which is preliminary data.</text>
</comment>
<evidence type="ECO:0000313" key="6">
    <source>
        <dbReference type="EMBL" id="RVT89741.1"/>
    </source>
</evidence>
<evidence type="ECO:0000256" key="1">
    <source>
        <dbReference type="ARBA" id="ARBA00006484"/>
    </source>
</evidence>
<keyword evidence="4" id="KW-0520">NAD</keyword>
<dbReference type="InterPro" id="IPR002347">
    <property type="entry name" value="SDR_fam"/>
</dbReference>
<evidence type="ECO:0000256" key="4">
    <source>
        <dbReference type="ARBA" id="ARBA00023027"/>
    </source>
</evidence>
<dbReference type="OrthoDB" id="9803333at2"/>
<keyword evidence="3" id="KW-0560">Oxidoreductase</keyword>
<dbReference type="PANTHER" id="PTHR43943">
    <property type="entry name" value="DEHYDROGENASE/REDUCTASE (SDR FAMILY) MEMBER 4"/>
    <property type="match status" value="1"/>
</dbReference>
<dbReference type="EMBL" id="SACN01000004">
    <property type="protein sequence ID" value="RVT89741.1"/>
    <property type="molecule type" value="Genomic_DNA"/>
</dbReference>
<protein>
    <submittedName>
        <fullName evidence="6">SDR family oxidoreductase</fullName>
    </submittedName>
</protein>
<dbReference type="SUPFAM" id="SSF51735">
    <property type="entry name" value="NAD(P)-binding Rossmann-fold domains"/>
    <property type="match status" value="1"/>
</dbReference>
<comment type="similarity">
    <text evidence="1">Belongs to the short-chain dehydrogenases/reductases (SDR) family.</text>
</comment>
<keyword evidence="2" id="KW-0058">Aromatic hydrocarbons catabolism</keyword>
<accession>A0A437LWG2</accession>
<dbReference type="PROSITE" id="PS00061">
    <property type="entry name" value="ADH_SHORT"/>
    <property type="match status" value="1"/>
</dbReference>
<dbReference type="AlphaFoldDB" id="A0A437LWG2"/>
<proteinExistence type="inferred from homology"/>
<evidence type="ECO:0000256" key="2">
    <source>
        <dbReference type="ARBA" id="ARBA00022797"/>
    </source>
</evidence>